<reference evidence="1" key="2">
    <citation type="journal article" date="2015" name="Data Brief">
        <title>Shoot transcriptome of the giant reed, Arundo donax.</title>
        <authorList>
            <person name="Barrero R.A."/>
            <person name="Guerrero F.D."/>
            <person name="Moolhuijzen P."/>
            <person name="Goolsby J.A."/>
            <person name="Tidwell J."/>
            <person name="Bellgard S.E."/>
            <person name="Bellgard M.I."/>
        </authorList>
    </citation>
    <scope>NUCLEOTIDE SEQUENCE</scope>
    <source>
        <tissue evidence="1">Shoot tissue taken approximately 20 cm above the soil surface</tissue>
    </source>
</reference>
<dbReference type="EMBL" id="GBRH01173484">
    <property type="protein sequence ID" value="JAE24412.1"/>
    <property type="molecule type" value="Transcribed_RNA"/>
</dbReference>
<proteinExistence type="predicted"/>
<name>A0A0A9GIU8_ARUDO</name>
<organism evidence="1">
    <name type="scientific">Arundo donax</name>
    <name type="common">Giant reed</name>
    <name type="synonym">Donax arundinaceus</name>
    <dbReference type="NCBI Taxonomy" id="35708"/>
    <lineage>
        <taxon>Eukaryota</taxon>
        <taxon>Viridiplantae</taxon>
        <taxon>Streptophyta</taxon>
        <taxon>Embryophyta</taxon>
        <taxon>Tracheophyta</taxon>
        <taxon>Spermatophyta</taxon>
        <taxon>Magnoliopsida</taxon>
        <taxon>Liliopsida</taxon>
        <taxon>Poales</taxon>
        <taxon>Poaceae</taxon>
        <taxon>PACMAD clade</taxon>
        <taxon>Arundinoideae</taxon>
        <taxon>Arundineae</taxon>
        <taxon>Arundo</taxon>
    </lineage>
</organism>
<sequence length="9" mass="1037">MKPKTSRCS</sequence>
<reference evidence="1" key="1">
    <citation type="submission" date="2014-09" db="EMBL/GenBank/DDBJ databases">
        <authorList>
            <person name="Magalhaes I.L.F."/>
            <person name="Oliveira U."/>
            <person name="Santos F.R."/>
            <person name="Vidigal T.H.D.A."/>
            <person name="Brescovit A.D."/>
            <person name="Santos A.J."/>
        </authorList>
    </citation>
    <scope>NUCLEOTIDE SEQUENCE</scope>
    <source>
        <tissue evidence="1">Shoot tissue taken approximately 20 cm above the soil surface</tissue>
    </source>
</reference>
<accession>A0A0A9GIU8</accession>
<evidence type="ECO:0000313" key="1">
    <source>
        <dbReference type="EMBL" id="JAE24412.1"/>
    </source>
</evidence>
<protein>
    <submittedName>
        <fullName evidence="1">Uncharacterized protein</fullName>
    </submittedName>
</protein>